<dbReference type="EMBL" id="VIVK01000001">
    <property type="protein sequence ID" value="TWD79161.1"/>
    <property type="molecule type" value="Genomic_DNA"/>
</dbReference>
<dbReference type="Pfam" id="PF00486">
    <property type="entry name" value="Trans_reg_C"/>
    <property type="match status" value="1"/>
</dbReference>
<dbReference type="Gene3D" id="3.40.50.300">
    <property type="entry name" value="P-loop containing nucleotide triphosphate hydrolases"/>
    <property type="match status" value="1"/>
</dbReference>
<dbReference type="SMART" id="SM00382">
    <property type="entry name" value="AAA"/>
    <property type="match status" value="1"/>
</dbReference>
<dbReference type="AlphaFoldDB" id="A0A561BJX2"/>
<dbReference type="Gene3D" id="1.10.10.10">
    <property type="entry name" value="Winged helix-like DNA-binding domain superfamily/Winged helix DNA-binding domain"/>
    <property type="match status" value="1"/>
</dbReference>
<evidence type="ECO:0000256" key="4">
    <source>
        <dbReference type="SAM" id="Coils"/>
    </source>
</evidence>
<keyword evidence="4" id="KW-0175">Coiled coil</keyword>
<dbReference type="SUPFAM" id="SSF46894">
    <property type="entry name" value="C-terminal effector domain of the bipartite response regulators"/>
    <property type="match status" value="1"/>
</dbReference>
<proteinExistence type="inferred from homology"/>
<accession>A0A561BJX2</accession>
<dbReference type="Proteomes" id="UP000318380">
    <property type="component" value="Unassembled WGS sequence"/>
</dbReference>
<evidence type="ECO:0000313" key="7">
    <source>
        <dbReference type="EMBL" id="TWD79161.1"/>
    </source>
</evidence>
<dbReference type="CDD" id="cd15831">
    <property type="entry name" value="BTAD"/>
    <property type="match status" value="1"/>
</dbReference>
<dbReference type="PRINTS" id="PR00364">
    <property type="entry name" value="DISEASERSIST"/>
</dbReference>
<dbReference type="RefSeq" id="WP_145802038.1">
    <property type="nucleotide sequence ID" value="NZ_VIVK01000001.1"/>
</dbReference>
<dbReference type="GO" id="GO:0003677">
    <property type="term" value="F:DNA binding"/>
    <property type="evidence" value="ECO:0007669"/>
    <property type="project" value="UniProtKB-UniRule"/>
</dbReference>
<evidence type="ECO:0000256" key="1">
    <source>
        <dbReference type="ARBA" id="ARBA00005820"/>
    </source>
</evidence>
<keyword evidence="8" id="KW-1185">Reference proteome</keyword>
<feature type="coiled-coil region" evidence="4">
    <location>
        <begin position="149"/>
        <end position="183"/>
    </location>
</feature>
<gene>
    <name evidence="7" type="ORF">FB561_0216</name>
</gene>
<dbReference type="InterPro" id="IPR003593">
    <property type="entry name" value="AAA+_ATPase"/>
</dbReference>
<dbReference type="InterPro" id="IPR005158">
    <property type="entry name" value="BTAD"/>
</dbReference>
<dbReference type="SMART" id="SM00862">
    <property type="entry name" value="Trans_reg_C"/>
    <property type="match status" value="1"/>
</dbReference>
<evidence type="ECO:0000256" key="2">
    <source>
        <dbReference type="ARBA" id="ARBA00023125"/>
    </source>
</evidence>
<dbReference type="PROSITE" id="PS51755">
    <property type="entry name" value="OMPR_PHOB"/>
    <property type="match status" value="1"/>
</dbReference>
<reference evidence="7 8" key="1">
    <citation type="submission" date="2019-06" db="EMBL/GenBank/DDBJ databases">
        <title>Sequencing the genomes of 1000 actinobacteria strains.</title>
        <authorList>
            <person name="Klenk H.-P."/>
        </authorList>
    </citation>
    <scope>NUCLEOTIDE SEQUENCE [LARGE SCALE GENOMIC DNA]</scope>
    <source>
        <strain evidence="7 8">DSM 24683</strain>
    </source>
</reference>
<dbReference type="InterPro" id="IPR036388">
    <property type="entry name" value="WH-like_DNA-bd_sf"/>
</dbReference>
<dbReference type="InterPro" id="IPR016032">
    <property type="entry name" value="Sig_transdc_resp-reg_C-effctor"/>
</dbReference>
<keyword evidence="2 3" id="KW-0238">DNA-binding</keyword>
<dbReference type="GO" id="GO:0000160">
    <property type="term" value="P:phosphorelay signal transduction system"/>
    <property type="evidence" value="ECO:0007669"/>
    <property type="project" value="InterPro"/>
</dbReference>
<name>A0A561BJX2_9ACTN</name>
<organism evidence="7 8">
    <name type="scientific">Kribbella amoyensis</name>
    <dbReference type="NCBI Taxonomy" id="996641"/>
    <lineage>
        <taxon>Bacteria</taxon>
        <taxon>Bacillati</taxon>
        <taxon>Actinomycetota</taxon>
        <taxon>Actinomycetes</taxon>
        <taxon>Propionibacteriales</taxon>
        <taxon>Kribbellaceae</taxon>
        <taxon>Kribbella</taxon>
    </lineage>
</organism>
<protein>
    <submittedName>
        <fullName evidence="7">Putative ATPase</fullName>
    </submittedName>
</protein>
<comment type="similarity">
    <text evidence="1">Belongs to the AfsR/DnrI/RedD regulatory family.</text>
</comment>
<comment type="caution">
    <text evidence="7">The sequence shown here is derived from an EMBL/GenBank/DDBJ whole genome shotgun (WGS) entry which is preliminary data.</text>
</comment>
<feature type="DNA-binding region" description="OmpR/PhoB-type" evidence="3">
    <location>
        <begin position="1"/>
        <end position="96"/>
    </location>
</feature>
<dbReference type="PANTHER" id="PTHR47691:SF3">
    <property type="entry name" value="HTH-TYPE TRANSCRIPTIONAL REGULATOR RV0890C-RELATED"/>
    <property type="match status" value="1"/>
</dbReference>
<dbReference type="Pfam" id="PF03704">
    <property type="entry name" value="BTAD"/>
    <property type="match status" value="1"/>
</dbReference>
<feature type="coiled-coil region" evidence="4">
    <location>
        <begin position="802"/>
        <end position="836"/>
    </location>
</feature>
<sequence>MRFGVLGPVTAWTDTGEPVRIPELKVRAVLADLLAHRGRIVSADRLTEDLYADAPPANPAGTVQLKISRLRHALDHAEPGARSLVVSRSPGYLLTTEAVDADEFLDLVRRARVAAAPRERVRLLREALGLWRGPAYADFADETFTRSAILRLEEERLSAEEELAEARLELGEHHQLAAELTEQVTLHPLRQRLRAAYLLALYRSGRHADALAGYDELRHQLAEDLGLDPTPELAALHTAILRQDPALTLTPRGTNLPAGLTELIGRESVLDKVSAGLKRGRLVTLVGPGGTGKTRVALAAASEQEDAWLVELAALDRTADPETIAATALTSLGIREPSDRRTSREPGPHGQAERLLVEALRGRQMVLLLDNCEHVADAAAQLAETVLRAAPGVRVLATGQQVLGVPGEVVIAVPPLGLPVDDEPLTASAAVQLFTARAGLTVTDQNATAIRRICLGLDGNPLALELAAARVRVLGVGELAARLDDRLALLSSGRRTGPARQQTLRAMIDWSWQLLSPAEQTVLRRLATHADSFSLDAAVSVAQDNDAVNDAINGDHDVAAAVLGLADRSLVTTLETSTGQRFRLLESVRAFAAEQLEESGEAESVQRRHLAYYLDLAARAQLHSADQLSWLDRLDAETAEFRHAFDHAVSTADGAHALRLASSLGWYWFLRGRLIEARRTLATALTLPGPATDRAAVEVWQTALALLCGETPSNPSVNGQIRADQLRASVVGTREAVSTVDLRAAADAARLGIADPVEAARAVWLLAYANRGFGDPATTEELVATALRASRELADDWGVAASLSLRATLRRARSELAAAERDAHEAERIFRRLGDRWGLLKATSTRAELAEIEGDYPSAAEHHRTGRRLAEDLGRWCEVSFKLSGLGRIALLTGDTAAADDLHHRALRIAVEQSDEVAEEFAEMGLALSARRQHRLDDAERHLRRWLHWLTRVDGEPGLALVLAELGFVAELRGDPEIALARHRDSQAAAEKLGDPRAIALALEGQAGAHSSAGRLHQARRLLAEAAALRTSVGAPLPPAERGDLDRITARLG</sequence>
<dbReference type="InterPro" id="IPR011990">
    <property type="entry name" value="TPR-like_helical_dom_sf"/>
</dbReference>
<dbReference type="Gene3D" id="1.25.40.10">
    <property type="entry name" value="Tetratricopeptide repeat domain"/>
    <property type="match status" value="3"/>
</dbReference>
<evidence type="ECO:0000256" key="5">
    <source>
        <dbReference type="SAM" id="MobiDB-lite"/>
    </source>
</evidence>
<dbReference type="GO" id="GO:0006355">
    <property type="term" value="P:regulation of DNA-templated transcription"/>
    <property type="evidence" value="ECO:0007669"/>
    <property type="project" value="InterPro"/>
</dbReference>
<evidence type="ECO:0000313" key="8">
    <source>
        <dbReference type="Proteomes" id="UP000318380"/>
    </source>
</evidence>
<dbReference type="SUPFAM" id="SSF48452">
    <property type="entry name" value="TPR-like"/>
    <property type="match status" value="3"/>
</dbReference>
<dbReference type="OrthoDB" id="3755432at2"/>
<feature type="compositionally biased region" description="Basic and acidic residues" evidence="5">
    <location>
        <begin position="336"/>
        <end position="351"/>
    </location>
</feature>
<dbReference type="SMART" id="SM01043">
    <property type="entry name" value="BTAD"/>
    <property type="match status" value="1"/>
</dbReference>
<evidence type="ECO:0000259" key="6">
    <source>
        <dbReference type="PROSITE" id="PS51755"/>
    </source>
</evidence>
<evidence type="ECO:0000256" key="3">
    <source>
        <dbReference type="PROSITE-ProRule" id="PRU01091"/>
    </source>
</evidence>
<feature type="region of interest" description="Disordered" evidence="5">
    <location>
        <begin position="332"/>
        <end position="351"/>
    </location>
</feature>
<dbReference type="PANTHER" id="PTHR47691">
    <property type="entry name" value="REGULATOR-RELATED"/>
    <property type="match status" value="1"/>
</dbReference>
<dbReference type="SUPFAM" id="SSF52540">
    <property type="entry name" value="P-loop containing nucleoside triphosphate hydrolases"/>
    <property type="match status" value="1"/>
</dbReference>
<dbReference type="InterPro" id="IPR027417">
    <property type="entry name" value="P-loop_NTPase"/>
</dbReference>
<feature type="domain" description="OmpR/PhoB-type" evidence="6">
    <location>
        <begin position="1"/>
        <end position="96"/>
    </location>
</feature>
<dbReference type="InterPro" id="IPR001867">
    <property type="entry name" value="OmpR/PhoB-type_DNA-bd"/>
</dbReference>